<dbReference type="Gene3D" id="3.40.50.720">
    <property type="entry name" value="NAD(P)-binding Rossmann-like Domain"/>
    <property type="match status" value="1"/>
</dbReference>
<organism evidence="2 3">
    <name type="scientific">Cephalotrichum gorgonifer</name>
    <dbReference type="NCBI Taxonomy" id="2041049"/>
    <lineage>
        <taxon>Eukaryota</taxon>
        <taxon>Fungi</taxon>
        <taxon>Dikarya</taxon>
        <taxon>Ascomycota</taxon>
        <taxon>Pezizomycotina</taxon>
        <taxon>Sordariomycetes</taxon>
        <taxon>Hypocreomycetidae</taxon>
        <taxon>Microascales</taxon>
        <taxon>Microascaceae</taxon>
        <taxon>Cephalotrichum</taxon>
    </lineage>
</organism>
<keyword evidence="3" id="KW-1185">Reference proteome</keyword>
<dbReference type="PANTHER" id="PTHR14097:SF9">
    <property type="entry name" value="EPIMERASE, PUTATIVE (AFU_ORTHOLOGUE AFUA_8G07320)-RELATED"/>
    <property type="match status" value="1"/>
</dbReference>
<reference evidence="2" key="1">
    <citation type="submission" date="2018-03" db="EMBL/GenBank/DDBJ databases">
        <authorList>
            <person name="Guldener U."/>
        </authorList>
    </citation>
    <scope>NUCLEOTIDE SEQUENCE</scope>
</reference>
<proteinExistence type="predicted"/>
<dbReference type="PANTHER" id="PTHR14097">
    <property type="entry name" value="OXIDOREDUCTASE HTATIP2"/>
    <property type="match status" value="1"/>
</dbReference>
<dbReference type="InterPro" id="IPR016040">
    <property type="entry name" value="NAD(P)-bd_dom"/>
</dbReference>
<sequence length="235" mass="25372">MKLIIGGATGFLGSEVLRQSLRNPAVTSVIALGRRPATLPDGADAAKLKNIIVEDFRKYPEDVRKEFEGADACIWTIAVLPADVQKMSPEQVKLICTTYAVDALQALSQSSTTKPLRYIYVSGSLAERDQTVTPRFMPEYCLMRGEAETDLLHIGEESKGSLDVCIVRPAVIVKPGDTLEAVSIAMGIPVGEADSIGLREVAAAMLNQAVNGVEKDTLENEELKSIGKKALEELK</sequence>
<dbReference type="AlphaFoldDB" id="A0AAE8MTB0"/>
<dbReference type="EMBL" id="ONZQ02000003">
    <property type="protein sequence ID" value="SPN99734.1"/>
    <property type="molecule type" value="Genomic_DNA"/>
</dbReference>
<dbReference type="Pfam" id="PF13460">
    <property type="entry name" value="NAD_binding_10"/>
    <property type="match status" value="1"/>
</dbReference>
<comment type="caution">
    <text evidence="2">The sequence shown here is derived from an EMBL/GenBank/DDBJ whole genome shotgun (WGS) entry which is preliminary data.</text>
</comment>
<feature type="domain" description="NAD(P)-binding" evidence="1">
    <location>
        <begin position="7"/>
        <end position="208"/>
    </location>
</feature>
<accession>A0AAE8MTB0</accession>
<dbReference type="Proteomes" id="UP001187682">
    <property type="component" value="Unassembled WGS sequence"/>
</dbReference>
<gene>
    <name evidence="2" type="ORF">DNG_02585</name>
</gene>
<dbReference type="InterPro" id="IPR036291">
    <property type="entry name" value="NAD(P)-bd_dom_sf"/>
</dbReference>
<name>A0AAE8MTB0_9PEZI</name>
<evidence type="ECO:0000259" key="1">
    <source>
        <dbReference type="Pfam" id="PF13460"/>
    </source>
</evidence>
<evidence type="ECO:0000313" key="2">
    <source>
        <dbReference type="EMBL" id="SPN99734.1"/>
    </source>
</evidence>
<evidence type="ECO:0000313" key="3">
    <source>
        <dbReference type="Proteomes" id="UP001187682"/>
    </source>
</evidence>
<protein>
    <recommendedName>
        <fullName evidence="1">NAD(P)-binding domain-containing protein</fullName>
    </recommendedName>
</protein>
<dbReference type="SUPFAM" id="SSF51735">
    <property type="entry name" value="NAD(P)-binding Rossmann-fold domains"/>
    <property type="match status" value="1"/>
</dbReference>